<feature type="region of interest" description="Disordered" evidence="1">
    <location>
        <begin position="702"/>
        <end position="721"/>
    </location>
</feature>
<gene>
    <name evidence="2" type="ORF">CSUI_001789</name>
</gene>
<dbReference type="AlphaFoldDB" id="A0A2C6KW81"/>
<feature type="compositionally biased region" description="Low complexity" evidence="1">
    <location>
        <begin position="957"/>
        <end position="973"/>
    </location>
</feature>
<comment type="caution">
    <text evidence="2">The sequence shown here is derived from an EMBL/GenBank/DDBJ whole genome shotgun (WGS) entry which is preliminary data.</text>
</comment>
<feature type="region of interest" description="Disordered" evidence="1">
    <location>
        <begin position="904"/>
        <end position="1069"/>
    </location>
</feature>
<sequence>MDSTLAKPHPRGGTRQDGIYRDSSKQTPTFSASKRRVRSRGGTRLSDELSVVMRALKKPSQSSYRCDDFRGVLFFIPKEAAQYCMLDPPGRSPNSTTSRDPDKLSLWSNSVSCSRRPSVSAVRECEVGRLRENVRREGNAGRSASGLADRISCVSGRVSAPAEEGAPDYTEEVDAAVDDYIPCLFYRWPTSDKLLLHVHGLDEDLGMAAPLLQAFHQRLRINVIAMEFPGYGICSRVQAEPISPKTPAQNSKSMVPRSTFSVLPEAWLPGMTAAGSSATSEENGVALSNHHREDHTQQDTSPAEVSAERPETKNAAPVTAASGGRDTKVVPTSDSNQDEMENLLKFLVNLRILLAFVLQRLRVPPQSVYLSAKKLAAGPVIELCSFSDLMLGGDVAFGGLILFQPLFVPDMSASSSALESPAGTLRQSLSLPFRFTFGSGDKERVPREVSPPVQNFTLATFRMSAESAQTEDQTGDPYGPDDKSCRGLPQRVARAPETISHAPQAATPAGERYSFSDSSVGHGRDSSVPEAVSDETDSSQGGAGGSSAFPAYLRRRASCSSSSLSTLSHSGGKFALSALGKPRVSEMSTGAPVQKVQDGQSAQQTPLEPCLLKDQLHAQCFNVDAASAASTSESLSAGGCCRQDRPCNFGVPVGYGGPGAEGQQSAPSGGMSADRDLKSNCICEPTGTRAGELTSDVGFSSDRILGESQPPAADNFSSSIGGCTSVRSREKAAATCRRADSIPDATDRDSPASQDDEAALEDTEQDGSTVRNLDSSAGERTPFLDEDSEPEEGPLGIFSRLRSSMSSTLLGENAEGGVLGAELPLLNQIRQFLSRSFDPSPEPEEGGRTAAIVQAAIERKRRLLIANQKKICRQLPSAFTFNQLVPHIREVTCPLLCMRRRAHPWPRSRRKDGRKRLTRTGGDSASANDGSSSGSLSPATSSKTLSSAESDAEEASLSDNASSTSLSSRSSRTSGEEGCRSSVEGLVKVDGQNPDSNKQSEQFEAVTAGTSPRREGAVRSTRWAHLDRKFKERPEAAGDQQLEGRVPKPSQARSETHLPRKAKKQDGQERCRAKRLVGLVRSEEGEVAEEEETSVALAVDVLMAEAGSTKKETEIYEKYDTNFFRTLDNFFWAGGFDASGEGVNSAAVRLHTSPRSLAERLSVQTAPLLEQARRRSTKKAGSLIKGICIPLCMFEVPPVYRRREAMLREEKEDGEKESTSWLHRAFSAYASYFNLLGAGGSSE</sequence>
<dbReference type="Proteomes" id="UP000221165">
    <property type="component" value="Unassembled WGS sequence"/>
</dbReference>
<accession>A0A2C6KW81</accession>
<dbReference type="RefSeq" id="XP_067926033.1">
    <property type="nucleotide sequence ID" value="XM_068061993.1"/>
</dbReference>
<feature type="compositionally biased region" description="Low complexity" evidence="1">
    <location>
        <begin position="921"/>
        <end position="949"/>
    </location>
</feature>
<feature type="compositionally biased region" description="Basic and acidic residues" evidence="1">
    <location>
        <begin position="1024"/>
        <end position="1036"/>
    </location>
</feature>
<dbReference type="GeneID" id="94425204"/>
<feature type="compositionally biased region" description="Acidic residues" evidence="1">
    <location>
        <begin position="754"/>
        <end position="765"/>
    </location>
</feature>
<feature type="region of interest" description="Disordered" evidence="1">
    <location>
        <begin position="1"/>
        <end position="43"/>
    </location>
</feature>
<dbReference type="EMBL" id="MIGC01000709">
    <property type="protein sequence ID" value="PHJ24360.1"/>
    <property type="molecule type" value="Genomic_DNA"/>
</dbReference>
<feature type="compositionally biased region" description="Basic and acidic residues" evidence="1">
    <location>
        <begin position="734"/>
        <end position="750"/>
    </location>
</feature>
<feature type="region of interest" description="Disordered" evidence="1">
    <location>
        <begin position="272"/>
        <end position="335"/>
    </location>
</feature>
<feature type="compositionally biased region" description="Basic and acidic residues" evidence="1">
    <location>
        <begin position="1054"/>
        <end position="1069"/>
    </location>
</feature>
<feature type="compositionally biased region" description="Polar residues" evidence="1">
    <location>
        <begin position="766"/>
        <end position="775"/>
    </location>
</feature>
<name>A0A2C6KW81_9APIC</name>
<evidence type="ECO:0000313" key="2">
    <source>
        <dbReference type="EMBL" id="PHJ24360.1"/>
    </source>
</evidence>
<keyword evidence="3" id="KW-1185">Reference proteome</keyword>
<reference evidence="2 3" key="1">
    <citation type="journal article" date="2017" name="Int. J. Parasitol.">
        <title>The genome of the protozoan parasite Cystoisospora suis and a reverse vaccinology approach to identify vaccine candidates.</title>
        <authorList>
            <person name="Palmieri N."/>
            <person name="Shrestha A."/>
            <person name="Ruttkowski B."/>
            <person name="Beck T."/>
            <person name="Vogl C."/>
            <person name="Tomley F."/>
            <person name="Blake D.P."/>
            <person name="Joachim A."/>
        </authorList>
    </citation>
    <scope>NUCLEOTIDE SEQUENCE [LARGE SCALE GENOMIC DNA]</scope>
    <source>
        <strain evidence="2 3">Wien I</strain>
    </source>
</reference>
<dbReference type="SUPFAM" id="SSF53474">
    <property type="entry name" value="alpha/beta-Hydrolases"/>
    <property type="match status" value="1"/>
</dbReference>
<organism evidence="2 3">
    <name type="scientific">Cystoisospora suis</name>
    <dbReference type="NCBI Taxonomy" id="483139"/>
    <lineage>
        <taxon>Eukaryota</taxon>
        <taxon>Sar</taxon>
        <taxon>Alveolata</taxon>
        <taxon>Apicomplexa</taxon>
        <taxon>Conoidasida</taxon>
        <taxon>Coccidia</taxon>
        <taxon>Eucoccidiorida</taxon>
        <taxon>Eimeriorina</taxon>
        <taxon>Sarcocystidae</taxon>
        <taxon>Cystoisospora</taxon>
    </lineage>
</organism>
<dbReference type="OrthoDB" id="10249433at2759"/>
<evidence type="ECO:0000313" key="3">
    <source>
        <dbReference type="Proteomes" id="UP000221165"/>
    </source>
</evidence>
<protein>
    <submittedName>
        <fullName evidence="2">Uncharacterized protein</fullName>
    </submittedName>
</protein>
<dbReference type="VEuPathDB" id="ToxoDB:CSUI_001789"/>
<feature type="region of interest" description="Disordered" evidence="1">
    <location>
        <begin position="465"/>
        <end position="547"/>
    </location>
</feature>
<proteinExistence type="predicted"/>
<dbReference type="InterPro" id="IPR029058">
    <property type="entry name" value="AB_hydrolase_fold"/>
</dbReference>
<feature type="compositionally biased region" description="Polar residues" evidence="1">
    <location>
        <begin position="993"/>
        <end position="1002"/>
    </location>
</feature>
<feature type="compositionally biased region" description="Basic residues" evidence="1">
    <location>
        <begin position="904"/>
        <end position="918"/>
    </location>
</feature>
<feature type="region of interest" description="Disordered" evidence="1">
    <location>
        <begin position="734"/>
        <end position="796"/>
    </location>
</feature>
<evidence type="ECO:0000256" key="1">
    <source>
        <dbReference type="SAM" id="MobiDB-lite"/>
    </source>
</evidence>